<dbReference type="PANTHER" id="PTHR20923:SF1">
    <property type="entry name" value="G PATCH DOMAIN AND ANKYRIN REPEAT-CONTAINING PROTEIN 1"/>
    <property type="match status" value="1"/>
</dbReference>
<keyword evidence="4" id="KW-1185">Reference proteome</keyword>
<dbReference type="AlphaFoldDB" id="A0A2H3CHK0"/>
<reference evidence="4" key="1">
    <citation type="journal article" date="2017" name="Nat. Ecol. Evol.">
        <title>Genome expansion and lineage-specific genetic innovations in the forest pathogenic fungi Armillaria.</title>
        <authorList>
            <person name="Sipos G."/>
            <person name="Prasanna A.N."/>
            <person name="Walter M.C."/>
            <person name="O'Connor E."/>
            <person name="Balint B."/>
            <person name="Krizsan K."/>
            <person name="Kiss B."/>
            <person name="Hess J."/>
            <person name="Varga T."/>
            <person name="Slot J."/>
            <person name="Riley R."/>
            <person name="Boka B."/>
            <person name="Rigling D."/>
            <person name="Barry K."/>
            <person name="Lee J."/>
            <person name="Mihaltcheva S."/>
            <person name="LaButti K."/>
            <person name="Lipzen A."/>
            <person name="Waldron R."/>
            <person name="Moloney N.M."/>
            <person name="Sperisen C."/>
            <person name="Kredics L."/>
            <person name="Vagvoelgyi C."/>
            <person name="Patrignani A."/>
            <person name="Fitzpatrick D."/>
            <person name="Nagy I."/>
            <person name="Doyle S."/>
            <person name="Anderson J.B."/>
            <person name="Grigoriev I.V."/>
            <person name="Gueldener U."/>
            <person name="Muensterkoetter M."/>
            <person name="Nagy L.G."/>
        </authorList>
    </citation>
    <scope>NUCLEOTIDE SEQUENCE [LARGE SCALE GENOMIC DNA]</scope>
    <source>
        <strain evidence="4">28-4</strain>
    </source>
</reference>
<dbReference type="InterPro" id="IPR000467">
    <property type="entry name" value="G_patch_dom"/>
</dbReference>
<evidence type="ECO:0000313" key="4">
    <source>
        <dbReference type="Proteomes" id="UP000218334"/>
    </source>
</evidence>
<feature type="compositionally biased region" description="Polar residues" evidence="1">
    <location>
        <begin position="1"/>
        <end position="10"/>
    </location>
</feature>
<sequence>MATSSHTIYSHYSPEDREALERKTGQFPSSSEDNAQLWDAEAASVYKAQMAPAPRFVPATLQSDEWGQWRRDTAVADSAEEGRDSSVADWYRSLSRTLTSSTPSLSPSTVNRAPAPPERRERRNKINWFIQNALRSEPSSSSSSTSSLADMLARDPPPRPSEAKYKPPVWLAIGPSNKGFSMLEKRGWNEGEALGADVVRRRRPEHAIQPSRKATQRHAESVAKEEVMEVEIEHGDGEVREVRKVQVVDLTLDSDEDSDADSDSTTAGSLVKEEPGDEEIQPSEDSPSSAPPSTSERKALLTPIPTILKSDRLGIGLKAKTVGPYKTSQKRVTHSAAALATHTRAGEALRERQKLFGRGHRGFTRERKKEETSRKDLLAYMNA</sequence>
<dbReference type="GO" id="GO:0003676">
    <property type="term" value="F:nucleic acid binding"/>
    <property type="evidence" value="ECO:0007669"/>
    <property type="project" value="InterPro"/>
</dbReference>
<accession>A0A2H3CHK0</accession>
<evidence type="ECO:0000259" key="2">
    <source>
        <dbReference type="PROSITE" id="PS50174"/>
    </source>
</evidence>
<dbReference type="Proteomes" id="UP000218334">
    <property type="component" value="Unassembled WGS sequence"/>
</dbReference>
<protein>
    <recommendedName>
        <fullName evidence="2">G-patch domain-containing protein</fullName>
    </recommendedName>
</protein>
<feature type="compositionally biased region" description="Acidic residues" evidence="1">
    <location>
        <begin position="252"/>
        <end position="262"/>
    </location>
</feature>
<feature type="region of interest" description="Disordered" evidence="1">
    <location>
        <begin position="98"/>
        <end position="169"/>
    </location>
</feature>
<feature type="compositionally biased region" description="Low complexity" evidence="1">
    <location>
        <begin position="283"/>
        <end position="294"/>
    </location>
</feature>
<feature type="compositionally biased region" description="Basic and acidic residues" evidence="1">
    <location>
        <begin position="152"/>
        <end position="165"/>
    </location>
</feature>
<name>A0A2H3CHK0_9AGAR</name>
<feature type="region of interest" description="Disordered" evidence="1">
    <location>
        <begin position="199"/>
        <end position="224"/>
    </location>
</feature>
<dbReference type="EMBL" id="KZ293418">
    <property type="protein sequence ID" value="PBK74776.1"/>
    <property type="molecule type" value="Genomic_DNA"/>
</dbReference>
<evidence type="ECO:0000256" key="1">
    <source>
        <dbReference type="SAM" id="MobiDB-lite"/>
    </source>
</evidence>
<dbReference type="Pfam" id="PF01585">
    <property type="entry name" value="G-patch"/>
    <property type="match status" value="1"/>
</dbReference>
<feature type="region of interest" description="Disordered" evidence="1">
    <location>
        <begin position="61"/>
        <end position="85"/>
    </location>
</feature>
<dbReference type="PANTHER" id="PTHR20923">
    <property type="entry name" value="BAT4 PROTEIN-RELATED"/>
    <property type="match status" value="1"/>
</dbReference>
<feature type="compositionally biased region" description="Low complexity" evidence="1">
    <location>
        <begin position="98"/>
        <end position="113"/>
    </location>
</feature>
<dbReference type="STRING" id="1076256.A0A2H3CHK0"/>
<feature type="region of interest" description="Disordered" evidence="1">
    <location>
        <begin position="251"/>
        <end position="302"/>
    </location>
</feature>
<gene>
    <name evidence="3" type="ORF">ARMSODRAFT_950826</name>
</gene>
<organism evidence="3 4">
    <name type="scientific">Armillaria solidipes</name>
    <dbReference type="NCBI Taxonomy" id="1076256"/>
    <lineage>
        <taxon>Eukaryota</taxon>
        <taxon>Fungi</taxon>
        <taxon>Dikarya</taxon>
        <taxon>Basidiomycota</taxon>
        <taxon>Agaricomycotina</taxon>
        <taxon>Agaricomycetes</taxon>
        <taxon>Agaricomycetidae</taxon>
        <taxon>Agaricales</taxon>
        <taxon>Marasmiineae</taxon>
        <taxon>Physalacriaceae</taxon>
        <taxon>Armillaria</taxon>
    </lineage>
</organism>
<feature type="compositionally biased region" description="Low complexity" evidence="1">
    <location>
        <begin position="136"/>
        <end position="147"/>
    </location>
</feature>
<dbReference type="InterPro" id="IPR039146">
    <property type="entry name" value="GPANK1"/>
</dbReference>
<dbReference type="PROSITE" id="PS50174">
    <property type="entry name" value="G_PATCH"/>
    <property type="match status" value="1"/>
</dbReference>
<evidence type="ECO:0000313" key="3">
    <source>
        <dbReference type="EMBL" id="PBK74776.1"/>
    </source>
</evidence>
<feature type="compositionally biased region" description="Basic and acidic residues" evidence="1">
    <location>
        <begin position="67"/>
        <end position="85"/>
    </location>
</feature>
<feature type="region of interest" description="Disordered" evidence="1">
    <location>
        <begin position="1"/>
        <end position="36"/>
    </location>
</feature>
<feature type="compositionally biased region" description="Basic and acidic residues" evidence="1">
    <location>
        <begin position="13"/>
        <end position="24"/>
    </location>
</feature>
<proteinExistence type="predicted"/>
<feature type="domain" description="G-patch" evidence="2">
    <location>
        <begin position="175"/>
        <end position="195"/>
    </location>
</feature>